<name>A0A2S6F9C2_LEGPN</name>
<dbReference type="OrthoDB" id="5650236at2"/>
<evidence type="ECO:0000313" key="1">
    <source>
        <dbReference type="EMBL" id="PPK33992.1"/>
    </source>
</evidence>
<dbReference type="EMBL" id="PQWY01000001">
    <property type="protein sequence ID" value="PPK33992.1"/>
    <property type="molecule type" value="Genomic_DNA"/>
</dbReference>
<comment type="caution">
    <text evidence="1">The sequence shown here is derived from an EMBL/GenBank/DDBJ whole genome shotgun (WGS) entry which is preliminary data.</text>
</comment>
<protein>
    <submittedName>
        <fullName evidence="1">FUSC family protein</fullName>
    </submittedName>
</protein>
<organism evidence="1 2">
    <name type="scientific">Legionella pneumophila</name>
    <dbReference type="NCBI Taxonomy" id="446"/>
    <lineage>
        <taxon>Bacteria</taxon>
        <taxon>Pseudomonadati</taxon>
        <taxon>Pseudomonadota</taxon>
        <taxon>Gammaproteobacteria</taxon>
        <taxon>Legionellales</taxon>
        <taxon>Legionellaceae</taxon>
        <taxon>Legionella</taxon>
    </lineage>
</organism>
<dbReference type="Proteomes" id="UP000239239">
    <property type="component" value="Unassembled WGS sequence"/>
</dbReference>
<proteinExistence type="predicted"/>
<sequence>MVPVLMFISQLKDKLASYDRYKEHRINGLKAVFVLELMILFYFFSSIDNPYFYYFYAPITCFTVEAAGTTLKEKYMLLLYTLLGSVLSIFLFGIISVYNVLFVFFVFFYTLALYFLVLHHFKKMLVIVPLMLSLASYSLIYGVEADSNFYIAINNALYTLAAMAVIFAGLFLFPKKYYFDIWERAFFEVITGLESLSAKICKGQVKTIAIFSGIIVMERYSKMLPRNIKCYSILKITMLSFELILTMSYLLSFQKQLRREYVMVLHHYLERLCKACKARQPVILSDQELPAFKQTHELEVLYQLILSWNYLCADG</sequence>
<reference evidence="1 2" key="1">
    <citation type="submission" date="2018-02" db="EMBL/GenBank/DDBJ databases">
        <title>Draft genome sequences of four Legionella pneumophila clinical strains isolated in Ontario.</title>
        <authorList>
            <person name="Fortuna A."/>
            <person name="Ramnarine R."/>
            <person name="Li A."/>
            <person name="Frantz C."/>
            <person name="Mallo G."/>
        </authorList>
    </citation>
    <scope>NUCLEOTIDE SEQUENCE [LARGE SCALE GENOMIC DNA]</scope>
    <source>
        <strain evidence="1 2">LG61</strain>
    </source>
</reference>
<dbReference type="AlphaFoldDB" id="A0A2S6F9C2"/>
<gene>
    <name evidence="1" type="ORF">C3928_00445</name>
</gene>
<evidence type="ECO:0000313" key="2">
    <source>
        <dbReference type="Proteomes" id="UP000239239"/>
    </source>
</evidence>
<accession>A0A2S6F9C2</accession>